<dbReference type="EMBL" id="JARPOI010000007">
    <property type="protein sequence ID" value="KAJ9177327.1"/>
    <property type="molecule type" value="Genomic_DNA"/>
</dbReference>
<organism evidence="6 7">
    <name type="scientific">Hevea brasiliensis</name>
    <name type="common">Para rubber tree</name>
    <name type="synonym">Siphonia brasiliensis</name>
    <dbReference type="NCBI Taxonomy" id="3981"/>
    <lineage>
        <taxon>Eukaryota</taxon>
        <taxon>Viridiplantae</taxon>
        <taxon>Streptophyta</taxon>
        <taxon>Embryophyta</taxon>
        <taxon>Tracheophyta</taxon>
        <taxon>Spermatophyta</taxon>
        <taxon>Magnoliopsida</taxon>
        <taxon>eudicotyledons</taxon>
        <taxon>Gunneridae</taxon>
        <taxon>Pentapetalae</taxon>
        <taxon>rosids</taxon>
        <taxon>fabids</taxon>
        <taxon>Malpighiales</taxon>
        <taxon>Euphorbiaceae</taxon>
        <taxon>Crotonoideae</taxon>
        <taxon>Micrandreae</taxon>
        <taxon>Hevea</taxon>
    </lineage>
</organism>
<evidence type="ECO:0000256" key="4">
    <source>
        <dbReference type="ARBA" id="ARBA00023089"/>
    </source>
</evidence>
<evidence type="ECO:0000256" key="2">
    <source>
        <dbReference type="ARBA" id="ARBA00022473"/>
    </source>
</evidence>
<comment type="caution">
    <text evidence="6">The sequence shown here is derived from an EMBL/GenBank/DDBJ whole genome shotgun (WGS) entry which is preliminary data.</text>
</comment>
<gene>
    <name evidence="6" type="ORF">P3X46_012560</name>
</gene>
<evidence type="ECO:0000313" key="6">
    <source>
        <dbReference type="EMBL" id="KAJ9177327.1"/>
    </source>
</evidence>
<keyword evidence="7" id="KW-1185">Reference proteome</keyword>
<evidence type="ECO:0000256" key="1">
    <source>
        <dbReference type="ARBA" id="ARBA00008956"/>
    </source>
</evidence>
<evidence type="ECO:0000256" key="3">
    <source>
        <dbReference type="ARBA" id="ARBA00022782"/>
    </source>
</evidence>
<accession>A0ABQ9MCX4</accession>
<dbReference type="PANTHER" id="PTHR31791:SF41">
    <property type="entry name" value="FRIGIDA-LIKE PROTEIN"/>
    <property type="match status" value="1"/>
</dbReference>
<sequence>MAVDELSVALENANAPARLVLDSLEAFYPPLETTQPMVKRNAALHGMQKSCIMFMEALAALLARIDPGADHLPNLKIKQQAKVIADEWKPKLASAGVVAANGNSLEAYAFLQLLSTFRIASEFDEELCKLVLVVAHRRQAPELCCSLGLTHKKPGVIESLINCGKQTEAVRFIHAFQLAESFPPVHLLKTYLKDFRRNSQGKGGNTDGATGQGNVNAQELPTLKAIIRCVEEYKLEADYPLNPLRKRVAQLILANISNQNGECGFCGVAPPGPTVGRPAPLVFAERIPYTRMQERYPHGGPNPYNYQVPAQSGYGQPGTDQRACYYPQDDRLLPGLIMQLVPITAVTWIMEGSYMNNRKCTSHTCKS</sequence>
<reference evidence="6" key="1">
    <citation type="journal article" date="2023" name="Plant Biotechnol. J.">
        <title>Chromosome-level wild Hevea brasiliensis genome provides new tools for genomic-assisted breeding and valuable loci to elevate rubber yield.</title>
        <authorList>
            <person name="Cheng H."/>
            <person name="Song X."/>
            <person name="Hu Y."/>
            <person name="Wu T."/>
            <person name="Yang Q."/>
            <person name="An Z."/>
            <person name="Feng S."/>
            <person name="Deng Z."/>
            <person name="Wu W."/>
            <person name="Zeng X."/>
            <person name="Tu M."/>
            <person name="Wang X."/>
            <person name="Huang H."/>
        </authorList>
    </citation>
    <scope>NUCLEOTIDE SEQUENCE</scope>
    <source>
        <strain evidence="6">MT/VB/25A 57/8</strain>
    </source>
</reference>
<keyword evidence="2 5" id="KW-0217">Developmental protein</keyword>
<name>A0ABQ9MCX4_HEVBR</name>
<keyword evidence="3 5" id="KW-0221">Differentiation</keyword>
<comment type="similarity">
    <text evidence="1 5">Belongs to the Frigida family.</text>
</comment>
<dbReference type="Proteomes" id="UP001174677">
    <property type="component" value="Chromosome 7"/>
</dbReference>
<evidence type="ECO:0000256" key="5">
    <source>
        <dbReference type="RuleBase" id="RU364012"/>
    </source>
</evidence>
<dbReference type="PANTHER" id="PTHR31791">
    <property type="entry name" value="FRIGIDA-LIKE PROTEIN 3-RELATED"/>
    <property type="match status" value="1"/>
</dbReference>
<dbReference type="InterPro" id="IPR012474">
    <property type="entry name" value="Frigida"/>
</dbReference>
<protein>
    <recommendedName>
        <fullName evidence="5">FRIGIDA-like protein</fullName>
    </recommendedName>
</protein>
<evidence type="ECO:0000313" key="7">
    <source>
        <dbReference type="Proteomes" id="UP001174677"/>
    </source>
</evidence>
<proteinExistence type="inferred from homology"/>
<keyword evidence="4 5" id="KW-0287">Flowering</keyword>
<dbReference type="Pfam" id="PF07899">
    <property type="entry name" value="Frigida"/>
    <property type="match status" value="1"/>
</dbReference>